<dbReference type="EMBL" id="JAINUL010000001">
    <property type="protein sequence ID" value="MCC0093814.1"/>
    <property type="molecule type" value="Genomic_DNA"/>
</dbReference>
<name>A0ABS8DYV3_9ACTN</name>
<gene>
    <name evidence="4" type="ORF">K7B10_03215</name>
</gene>
<reference evidence="4 5" key="1">
    <citation type="submission" date="2021-08" db="EMBL/GenBank/DDBJ databases">
        <title>Genomic Architecture of Streptomyces flavotricini NGL1 and Streptomyces erythrochromogenes HMS4 With Differential Plant Beneficial attributes and laccase production capabilities.</title>
        <authorList>
            <person name="Salwan R."/>
            <person name="Kaur R."/>
            <person name="Sharma V."/>
        </authorList>
    </citation>
    <scope>NUCLEOTIDE SEQUENCE [LARGE SCALE GENOMIC DNA]</scope>
    <source>
        <strain evidence="4 5">NGL1</strain>
    </source>
</reference>
<proteinExistence type="predicted"/>
<sequence length="445" mass="45107">MFPYAFRARRSLTAVLACAVFAWGAPVAAPAATPPVRAAAARSITLDPSQGPPGSRVGVHGYGFDNCTTAGIAPEPNPAEAAEIHVTWEGDDDPSVVTAGADGEFETDVTVPSDATPDSHKVTARCTVNSKLRATADFQVTADTGPTALALDPADGPAGTSVAVTGSGFDGCTGGGGEAGSVTLTWDGGPLPDATPAEVPVDRGAFAAEFAVPSDADATDHTVAATCVGYEQVSAEQRFTVTGAPVSQPEVKVDPASLPFGGGSATVSGSGFNCPEVALSWEGEQWDTVAPDGDGAFDTEFQVAPDAAEASYTVRAECTDDPGAGAEATFSVTGEDPVTPTPTPPTPTPPTPTPTPDPTPDTVPVGLVVGSGLLGAALLALAGYAFLGHRHHGPRWVHDHVSSRLRPAPAATDVAEPSETGPPTRSVRLEPHPDPGEQTLREEDP</sequence>
<evidence type="ECO:0008006" key="6">
    <source>
        <dbReference type="Google" id="ProtNLM"/>
    </source>
</evidence>
<evidence type="ECO:0000256" key="3">
    <source>
        <dbReference type="SAM" id="SignalP"/>
    </source>
</evidence>
<keyword evidence="5" id="KW-1185">Reference proteome</keyword>
<dbReference type="Proteomes" id="UP001520654">
    <property type="component" value="Unassembled WGS sequence"/>
</dbReference>
<comment type="caution">
    <text evidence="4">The sequence shown here is derived from an EMBL/GenBank/DDBJ whole genome shotgun (WGS) entry which is preliminary data.</text>
</comment>
<accession>A0ABS8DYV3</accession>
<protein>
    <recommendedName>
        <fullName evidence="6">Ig-like domain-containing protein</fullName>
    </recommendedName>
</protein>
<organism evidence="4 5">
    <name type="scientific">Streptomyces flavotricini</name>
    <dbReference type="NCBI Taxonomy" id="66888"/>
    <lineage>
        <taxon>Bacteria</taxon>
        <taxon>Bacillati</taxon>
        <taxon>Actinomycetota</taxon>
        <taxon>Actinomycetes</taxon>
        <taxon>Kitasatosporales</taxon>
        <taxon>Streptomycetaceae</taxon>
        <taxon>Streptomyces</taxon>
    </lineage>
</organism>
<keyword evidence="2" id="KW-0812">Transmembrane</keyword>
<evidence type="ECO:0000313" key="4">
    <source>
        <dbReference type="EMBL" id="MCC0093814.1"/>
    </source>
</evidence>
<keyword evidence="2" id="KW-1133">Transmembrane helix</keyword>
<evidence type="ECO:0000256" key="1">
    <source>
        <dbReference type="SAM" id="MobiDB-lite"/>
    </source>
</evidence>
<feature type="compositionally biased region" description="Pro residues" evidence="1">
    <location>
        <begin position="339"/>
        <end position="361"/>
    </location>
</feature>
<keyword evidence="3" id="KW-0732">Signal</keyword>
<evidence type="ECO:0000256" key="2">
    <source>
        <dbReference type="SAM" id="Phobius"/>
    </source>
</evidence>
<keyword evidence="2" id="KW-0472">Membrane</keyword>
<feature type="transmembrane region" description="Helical" evidence="2">
    <location>
        <begin position="365"/>
        <end position="387"/>
    </location>
</feature>
<dbReference type="RefSeq" id="WP_229334438.1">
    <property type="nucleotide sequence ID" value="NZ_JAINUL010000001.1"/>
</dbReference>
<feature type="chain" id="PRO_5047528085" description="Ig-like domain-containing protein" evidence="3">
    <location>
        <begin position="32"/>
        <end position="445"/>
    </location>
</feature>
<feature type="region of interest" description="Disordered" evidence="1">
    <location>
        <begin position="318"/>
        <end position="363"/>
    </location>
</feature>
<feature type="signal peptide" evidence="3">
    <location>
        <begin position="1"/>
        <end position="31"/>
    </location>
</feature>
<feature type="region of interest" description="Disordered" evidence="1">
    <location>
        <begin position="400"/>
        <end position="445"/>
    </location>
</feature>
<evidence type="ECO:0000313" key="5">
    <source>
        <dbReference type="Proteomes" id="UP001520654"/>
    </source>
</evidence>
<feature type="compositionally biased region" description="Basic and acidic residues" evidence="1">
    <location>
        <begin position="427"/>
        <end position="445"/>
    </location>
</feature>